<dbReference type="InterPro" id="IPR036291">
    <property type="entry name" value="NAD(P)-bd_dom_sf"/>
</dbReference>
<dbReference type="SUPFAM" id="SSF48179">
    <property type="entry name" value="6-phosphogluconate dehydrogenase C-terminal domain-like"/>
    <property type="match status" value="1"/>
</dbReference>
<dbReference type="PANTHER" id="PTHR21708">
    <property type="entry name" value="PROBABLE 2-DEHYDROPANTOATE 2-REDUCTASE"/>
    <property type="match status" value="1"/>
</dbReference>
<dbReference type="Pfam" id="PF08546">
    <property type="entry name" value="ApbA_C"/>
    <property type="match status" value="1"/>
</dbReference>
<evidence type="ECO:0000259" key="8">
    <source>
        <dbReference type="Pfam" id="PF08546"/>
    </source>
</evidence>
<evidence type="ECO:0000256" key="5">
    <source>
        <dbReference type="ARBA" id="ARBA00032024"/>
    </source>
</evidence>
<evidence type="ECO:0000256" key="6">
    <source>
        <dbReference type="ARBA" id="ARBA00048793"/>
    </source>
</evidence>
<feature type="domain" description="Ketopantoate reductase C-terminal" evidence="8">
    <location>
        <begin position="198"/>
        <end position="318"/>
    </location>
</feature>
<evidence type="ECO:0000313" key="9">
    <source>
        <dbReference type="EMBL" id="QQP87588.1"/>
    </source>
</evidence>
<keyword evidence="10" id="KW-1185">Reference proteome</keyword>
<gene>
    <name evidence="9" type="ORF">IGS68_15930</name>
</gene>
<protein>
    <recommendedName>
        <fullName evidence="3">2-dehydropantoate 2-reductase</fullName>
        <ecNumber evidence="2">1.1.1.169</ecNumber>
    </recommendedName>
    <alternativeName>
        <fullName evidence="5">Ketopantoate reductase</fullName>
    </alternativeName>
</protein>
<dbReference type="Pfam" id="PF02558">
    <property type="entry name" value="ApbA"/>
    <property type="match status" value="1"/>
</dbReference>
<dbReference type="InterPro" id="IPR008927">
    <property type="entry name" value="6-PGluconate_DH-like_C_sf"/>
</dbReference>
<dbReference type="Gene3D" id="1.10.1040.10">
    <property type="entry name" value="N-(1-d-carboxylethyl)-l-norvaline Dehydrogenase, domain 2"/>
    <property type="match status" value="1"/>
</dbReference>
<sequence length="332" mass="34727">MRRIAIVGAGSIGCLLAARLTTTPAEVTLVARPRAAEAIGRDGITLATPLGRVSRVPIRVTDDALSAGRQDAVFLCVKAHALGGALDMLASLSGPETAVVPMVNGIPWWYPLGQPEPLGSYRLKSVDPDGTLWRAIPADRLVGSVAWVSVEGDGAGRIRHVDDQRFVFGDPLGRRTAAVEGVVELFSLAGFQARGSLDIRSDIWTKLWGNLAFNPLSALTGATMGALCVDPGTRTVARTLMEEARAVAERLGVRSAADIEARIAAAAAVGDFRTSMLQDMEAGRRLEIEAIVRAVAELGALAGVPTPTVETVAALVEMRARQRGGGPAGLAA</sequence>
<comment type="pathway">
    <text evidence="1">Cofactor biosynthesis; (R)-pantothenate biosynthesis; (R)-pantoate from 3-methyl-2-oxobutanoate: step 2/2.</text>
</comment>
<dbReference type="Gene3D" id="3.40.50.720">
    <property type="entry name" value="NAD(P)-binding Rossmann-like Domain"/>
    <property type="match status" value="1"/>
</dbReference>
<keyword evidence="4" id="KW-0566">Pantothenate biosynthesis</keyword>
<dbReference type="InterPro" id="IPR051402">
    <property type="entry name" value="KPR-Related"/>
</dbReference>
<dbReference type="InterPro" id="IPR013328">
    <property type="entry name" value="6PGD_dom2"/>
</dbReference>
<accession>A0ABX7B096</accession>
<evidence type="ECO:0000313" key="10">
    <source>
        <dbReference type="Proteomes" id="UP000595197"/>
    </source>
</evidence>
<evidence type="ECO:0000256" key="2">
    <source>
        <dbReference type="ARBA" id="ARBA00013014"/>
    </source>
</evidence>
<dbReference type="EMBL" id="CP067420">
    <property type="protein sequence ID" value="QQP87588.1"/>
    <property type="molecule type" value="Genomic_DNA"/>
</dbReference>
<dbReference type="PANTHER" id="PTHR21708:SF45">
    <property type="entry name" value="2-DEHYDROPANTOATE 2-REDUCTASE"/>
    <property type="match status" value="1"/>
</dbReference>
<evidence type="ECO:0000256" key="1">
    <source>
        <dbReference type="ARBA" id="ARBA00004994"/>
    </source>
</evidence>
<evidence type="ECO:0000259" key="7">
    <source>
        <dbReference type="Pfam" id="PF02558"/>
    </source>
</evidence>
<dbReference type="EC" id="1.1.1.169" evidence="2"/>
<feature type="domain" description="Ketopantoate reductase N-terminal" evidence="7">
    <location>
        <begin position="4"/>
        <end position="170"/>
    </location>
</feature>
<dbReference type="NCBIfam" id="NF005089">
    <property type="entry name" value="PRK06522.1-4"/>
    <property type="match status" value="1"/>
</dbReference>
<dbReference type="InterPro" id="IPR013752">
    <property type="entry name" value="KPA_reductase"/>
</dbReference>
<evidence type="ECO:0000256" key="3">
    <source>
        <dbReference type="ARBA" id="ARBA00019465"/>
    </source>
</evidence>
<dbReference type="InterPro" id="IPR013332">
    <property type="entry name" value="KPR_N"/>
</dbReference>
<reference evidence="9" key="1">
    <citation type="submission" date="2021-02" db="EMBL/GenBank/DDBJ databases">
        <title>Skermanella TT6 skin isolate.</title>
        <authorList>
            <person name="Lee K."/>
            <person name="Ganzorig M."/>
        </authorList>
    </citation>
    <scope>NUCLEOTIDE SEQUENCE</scope>
    <source>
        <strain evidence="9">TT6</strain>
    </source>
</reference>
<organism evidence="9 10">
    <name type="scientific">Skermanella cutis</name>
    <dbReference type="NCBI Taxonomy" id="2775420"/>
    <lineage>
        <taxon>Bacteria</taxon>
        <taxon>Pseudomonadati</taxon>
        <taxon>Pseudomonadota</taxon>
        <taxon>Alphaproteobacteria</taxon>
        <taxon>Rhodospirillales</taxon>
        <taxon>Azospirillaceae</taxon>
        <taxon>Skermanella</taxon>
    </lineage>
</organism>
<proteinExistence type="predicted"/>
<dbReference type="Proteomes" id="UP000595197">
    <property type="component" value="Chromosome"/>
</dbReference>
<name>A0ABX7B096_9PROT</name>
<dbReference type="RefSeq" id="WP_201070994.1">
    <property type="nucleotide sequence ID" value="NZ_CP067420.1"/>
</dbReference>
<evidence type="ECO:0000256" key="4">
    <source>
        <dbReference type="ARBA" id="ARBA00022655"/>
    </source>
</evidence>
<dbReference type="SUPFAM" id="SSF51735">
    <property type="entry name" value="NAD(P)-binding Rossmann-fold domains"/>
    <property type="match status" value="1"/>
</dbReference>
<comment type="catalytic activity">
    <reaction evidence="6">
        <text>(R)-pantoate + NADP(+) = 2-dehydropantoate + NADPH + H(+)</text>
        <dbReference type="Rhea" id="RHEA:16233"/>
        <dbReference type="ChEBI" id="CHEBI:11561"/>
        <dbReference type="ChEBI" id="CHEBI:15378"/>
        <dbReference type="ChEBI" id="CHEBI:15980"/>
        <dbReference type="ChEBI" id="CHEBI:57783"/>
        <dbReference type="ChEBI" id="CHEBI:58349"/>
        <dbReference type="EC" id="1.1.1.169"/>
    </reaction>
</comment>